<organism evidence="1">
    <name type="scientific">Octopus bimaculoides</name>
    <name type="common">California two-spotted octopus</name>
    <dbReference type="NCBI Taxonomy" id="37653"/>
    <lineage>
        <taxon>Eukaryota</taxon>
        <taxon>Metazoa</taxon>
        <taxon>Spiralia</taxon>
        <taxon>Lophotrochozoa</taxon>
        <taxon>Mollusca</taxon>
        <taxon>Cephalopoda</taxon>
        <taxon>Coleoidea</taxon>
        <taxon>Octopodiformes</taxon>
        <taxon>Octopoda</taxon>
        <taxon>Incirrata</taxon>
        <taxon>Octopodidae</taxon>
        <taxon>Octopus</taxon>
    </lineage>
</organism>
<dbReference type="EMBL" id="KQ421003">
    <property type="protein sequence ID" value="KOF78636.1"/>
    <property type="molecule type" value="Genomic_DNA"/>
</dbReference>
<accession>A0A0L8GNU3</accession>
<sequence>MHFFAIYTSKLPYTPASYYVHLHVTIYNCELLHYIDQPDNICTIYTSQITYTSASYYKHLPVSYHIHQPNNRYTCKLLYTLASTHMHLLVAIYTS</sequence>
<dbReference type="AlphaFoldDB" id="A0A0L8GNU3"/>
<evidence type="ECO:0000313" key="1">
    <source>
        <dbReference type="EMBL" id="KOF78636.1"/>
    </source>
</evidence>
<name>A0A0L8GNU3_OCTBM</name>
<reference evidence="1" key="1">
    <citation type="submission" date="2015-07" db="EMBL/GenBank/DDBJ databases">
        <title>MeaNS - Measles Nucleotide Surveillance Program.</title>
        <authorList>
            <person name="Tran T."/>
            <person name="Druce J."/>
        </authorList>
    </citation>
    <scope>NUCLEOTIDE SEQUENCE</scope>
    <source>
        <strain evidence="1">UCB-OBI-ISO-001</strain>
        <tissue evidence="1">Gonad</tissue>
    </source>
</reference>
<gene>
    <name evidence="1" type="ORF">OCBIM_22030494mg</name>
</gene>
<protein>
    <submittedName>
        <fullName evidence="1">Uncharacterized protein</fullName>
    </submittedName>
</protein>
<proteinExistence type="predicted"/>